<sequence length="39" mass="4324">MVDAEFFKYPSLSGDSLCIYCTYIFSFCLMGNLSANQGS</sequence>
<proteinExistence type="predicted"/>
<protein>
    <submittedName>
        <fullName evidence="1">Uncharacterized protein</fullName>
    </submittedName>
</protein>
<dbReference type="AlphaFoldDB" id="A0AAE1ML67"/>
<keyword evidence="2" id="KW-1185">Reference proteome</keyword>
<evidence type="ECO:0000313" key="2">
    <source>
        <dbReference type="Proteomes" id="UP001293593"/>
    </source>
</evidence>
<gene>
    <name evidence="1" type="ORF">QN277_022637</name>
</gene>
<accession>A0AAE1ML67</accession>
<dbReference type="Proteomes" id="UP001293593">
    <property type="component" value="Unassembled WGS sequence"/>
</dbReference>
<dbReference type="EMBL" id="JAWXYG010000006">
    <property type="protein sequence ID" value="KAK4269484.1"/>
    <property type="molecule type" value="Genomic_DNA"/>
</dbReference>
<organism evidence="1 2">
    <name type="scientific">Acacia crassicarpa</name>
    <name type="common">northern wattle</name>
    <dbReference type="NCBI Taxonomy" id="499986"/>
    <lineage>
        <taxon>Eukaryota</taxon>
        <taxon>Viridiplantae</taxon>
        <taxon>Streptophyta</taxon>
        <taxon>Embryophyta</taxon>
        <taxon>Tracheophyta</taxon>
        <taxon>Spermatophyta</taxon>
        <taxon>Magnoliopsida</taxon>
        <taxon>eudicotyledons</taxon>
        <taxon>Gunneridae</taxon>
        <taxon>Pentapetalae</taxon>
        <taxon>rosids</taxon>
        <taxon>fabids</taxon>
        <taxon>Fabales</taxon>
        <taxon>Fabaceae</taxon>
        <taxon>Caesalpinioideae</taxon>
        <taxon>mimosoid clade</taxon>
        <taxon>Acacieae</taxon>
        <taxon>Acacia</taxon>
    </lineage>
</organism>
<reference evidence="1" key="1">
    <citation type="submission" date="2023-10" db="EMBL/GenBank/DDBJ databases">
        <title>Chromosome-level genome of the transformable northern wattle, Acacia crassicarpa.</title>
        <authorList>
            <person name="Massaro I."/>
            <person name="Sinha N.R."/>
            <person name="Poethig S."/>
            <person name="Leichty A.R."/>
        </authorList>
    </citation>
    <scope>NUCLEOTIDE SEQUENCE</scope>
    <source>
        <strain evidence="1">Acra3RX</strain>
        <tissue evidence="1">Leaf</tissue>
    </source>
</reference>
<name>A0AAE1ML67_9FABA</name>
<comment type="caution">
    <text evidence="1">The sequence shown here is derived from an EMBL/GenBank/DDBJ whole genome shotgun (WGS) entry which is preliminary data.</text>
</comment>
<evidence type="ECO:0000313" key="1">
    <source>
        <dbReference type="EMBL" id="KAK4269484.1"/>
    </source>
</evidence>